<dbReference type="RefSeq" id="WP_075875658.1">
    <property type="nucleotide sequence ID" value="NZ_MPJJ01000007.1"/>
</dbReference>
<name>A0AB36INK0_HAEPA</name>
<protein>
    <recommendedName>
        <fullName evidence="6">O-antigen ligase-related domain-containing protein</fullName>
    </recommendedName>
</protein>
<reference evidence="7 8" key="1">
    <citation type="submission" date="2016-11" db="EMBL/GenBank/DDBJ databases">
        <title>Simultaneous identification of Haemophilus influenzae and Haemophilus haemolyticus using TaqMan real-time PCR.</title>
        <authorList>
            <person name="Price E.P."/>
            <person name="Sarovich D.S."/>
            <person name="Harris T.M."/>
            <person name="Spargo J.C."/>
            <person name="Nosworthy E."/>
            <person name="Beissbarth J."/>
            <person name="Chang A.B."/>
            <person name="Smith-Vaughan H.C."/>
        </authorList>
    </citation>
    <scope>NUCLEOTIDE SEQUENCE [LARGE SCALE GENOMIC DNA]</scope>
    <source>
        <strain evidence="7 8">60884 B Hi-2</strain>
    </source>
</reference>
<keyword evidence="4 5" id="KW-0472">Membrane</keyword>
<feature type="transmembrane region" description="Helical" evidence="5">
    <location>
        <begin position="41"/>
        <end position="58"/>
    </location>
</feature>
<feature type="transmembrane region" description="Helical" evidence="5">
    <location>
        <begin position="90"/>
        <end position="112"/>
    </location>
</feature>
<dbReference type="InterPro" id="IPR007016">
    <property type="entry name" value="O-antigen_ligase-rel_domated"/>
</dbReference>
<gene>
    <name evidence="7" type="ORF">BSO15_05835</name>
</gene>
<accession>A0AB36INK0</accession>
<evidence type="ECO:0000256" key="2">
    <source>
        <dbReference type="ARBA" id="ARBA00022692"/>
    </source>
</evidence>
<feature type="transmembrane region" description="Helical" evidence="5">
    <location>
        <begin position="225"/>
        <end position="250"/>
    </location>
</feature>
<keyword evidence="3 5" id="KW-1133">Transmembrane helix</keyword>
<evidence type="ECO:0000256" key="5">
    <source>
        <dbReference type="SAM" id="Phobius"/>
    </source>
</evidence>
<feature type="transmembrane region" description="Helical" evidence="5">
    <location>
        <begin position="262"/>
        <end position="281"/>
    </location>
</feature>
<feature type="transmembrane region" description="Helical" evidence="5">
    <location>
        <begin position="377"/>
        <end position="402"/>
    </location>
</feature>
<feature type="transmembrane region" description="Helical" evidence="5">
    <location>
        <begin position="192"/>
        <end position="213"/>
    </location>
</feature>
<feature type="transmembrane region" description="Helical" evidence="5">
    <location>
        <begin position="65"/>
        <end position="84"/>
    </location>
</feature>
<feature type="domain" description="O-antigen ligase-related" evidence="6">
    <location>
        <begin position="226"/>
        <end position="358"/>
    </location>
</feature>
<dbReference type="Proteomes" id="UP000242412">
    <property type="component" value="Unassembled WGS sequence"/>
</dbReference>
<evidence type="ECO:0000256" key="1">
    <source>
        <dbReference type="ARBA" id="ARBA00004141"/>
    </source>
</evidence>
<comment type="subcellular location">
    <subcellularLocation>
        <location evidence="1">Membrane</location>
        <topology evidence="1">Multi-pass membrane protein</topology>
    </subcellularLocation>
</comment>
<dbReference type="AlphaFoldDB" id="A0AB36INK0"/>
<dbReference type="GO" id="GO:0016020">
    <property type="term" value="C:membrane"/>
    <property type="evidence" value="ECO:0007669"/>
    <property type="project" value="UniProtKB-SubCell"/>
</dbReference>
<feature type="transmembrane region" description="Helical" evidence="5">
    <location>
        <begin position="124"/>
        <end position="145"/>
    </location>
</feature>
<evidence type="ECO:0000256" key="4">
    <source>
        <dbReference type="ARBA" id="ARBA00023136"/>
    </source>
</evidence>
<evidence type="ECO:0000259" key="6">
    <source>
        <dbReference type="Pfam" id="PF04932"/>
    </source>
</evidence>
<feature type="transmembrane region" description="Helical" evidence="5">
    <location>
        <begin position="341"/>
        <end position="365"/>
    </location>
</feature>
<evidence type="ECO:0000256" key="3">
    <source>
        <dbReference type="ARBA" id="ARBA00022989"/>
    </source>
</evidence>
<comment type="caution">
    <text evidence="7">The sequence shown here is derived from an EMBL/GenBank/DDBJ whole genome shotgun (WGS) entry which is preliminary data.</text>
</comment>
<organism evidence="7 8">
    <name type="scientific">Haemophilus parainfluenzae</name>
    <dbReference type="NCBI Taxonomy" id="729"/>
    <lineage>
        <taxon>Bacteria</taxon>
        <taxon>Pseudomonadati</taxon>
        <taxon>Pseudomonadota</taxon>
        <taxon>Gammaproteobacteria</taxon>
        <taxon>Pasteurellales</taxon>
        <taxon>Pasteurellaceae</taxon>
        <taxon>Haemophilus</taxon>
    </lineage>
</organism>
<dbReference type="EMBL" id="MPJJ01000007">
    <property type="protein sequence ID" value="OLV27186.1"/>
    <property type="molecule type" value="Genomic_DNA"/>
</dbReference>
<keyword evidence="2 5" id="KW-0812">Transmembrane</keyword>
<feature type="transmembrane region" description="Helical" evidence="5">
    <location>
        <begin position="12"/>
        <end position="29"/>
    </location>
</feature>
<evidence type="ECO:0000313" key="8">
    <source>
        <dbReference type="Proteomes" id="UP000242412"/>
    </source>
</evidence>
<sequence>MMSRKLSSFLEYVFFLLIVISTRSVFIHLLDESHNDRIVKILILTVSLFILLLNLNSLRLEKKSFLGIILYYIASGALFFYNIFIIKEGILAFIFNIILLLPIFWIVCRVFYLNDRLIYLLHKYSDIVFIIASISLFFWLAGSLLDIIEPNTYLTSIWANEDGRLINGYYYLYFETQRINLLGFEGWRNTSIFVEGPMFNIVLLVALVNLLFLDKRSKKSINIKALIILISIFSVLSTTGIFLSIFILLYKFYFRNKLTRKRIFLLLSLSPLLLYVAILFLYNLALDKAQTGSASMRVDDIYAGIMAWLDSPIAGNGYTHLEAIFKYMNMSIRPNTGYSNGILSTLVQGGITLFLIYFLPFILLFIKKGRDMKFVIIMWFVIMFSTIIDNTPLFLFLCALSYSVCFTKNDIKKLGC</sequence>
<evidence type="ECO:0000313" key="7">
    <source>
        <dbReference type="EMBL" id="OLV27186.1"/>
    </source>
</evidence>
<proteinExistence type="predicted"/>
<dbReference type="Pfam" id="PF04932">
    <property type="entry name" value="Wzy_C"/>
    <property type="match status" value="1"/>
</dbReference>